<evidence type="ECO:0000256" key="7">
    <source>
        <dbReference type="ARBA" id="ARBA00048743"/>
    </source>
</evidence>
<comment type="caution">
    <text evidence="8">Lacks conserved residue(s) required for the propagation of feature annotation.</text>
</comment>
<evidence type="ECO:0000256" key="5">
    <source>
        <dbReference type="ARBA" id="ARBA00022777"/>
    </source>
</evidence>
<evidence type="ECO:0000256" key="6">
    <source>
        <dbReference type="ARBA" id="ARBA00022840"/>
    </source>
</evidence>
<proteinExistence type="inferred from homology"/>
<keyword evidence="6 8" id="KW-0067">ATP-binding</keyword>
<name>A0ABY0FN58_9BACT</name>
<dbReference type="PANTHER" id="PTHR10344">
    <property type="entry name" value="THYMIDYLATE KINASE"/>
    <property type="match status" value="1"/>
</dbReference>
<organism evidence="10 11">
    <name type="scientific">Candidatus Nanosyncoccus alces</name>
    <dbReference type="NCBI Taxonomy" id="2171997"/>
    <lineage>
        <taxon>Bacteria</taxon>
        <taxon>Candidatus Saccharimonadota</taxon>
        <taxon>Candidatus Nanosyncoccalia</taxon>
        <taxon>Candidatus Nanosyncoccales</taxon>
        <taxon>Candidatus Nanosyncoccaceae</taxon>
        <taxon>Candidatus Nanosyncoccus</taxon>
    </lineage>
</organism>
<dbReference type="RefSeq" id="WP_164998354.1">
    <property type="nucleotide sequence ID" value="NZ_PRLM01000006.1"/>
</dbReference>
<keyword evidence="5 8" id="KW-0418">Kinase</keyword>
<comment type="function">
    <text evidence="8">Phosphorylation of dTMP to form dTDP in both de novo and salvage pathways of dTTP synthesis.</text>
</comment>
<reference evidence="10 11" key="2">
    <citation type="journal article" date="2020" name="Cell Rep.">
        <title>Acquisition and Adaptation of Ultra-small Parasitic Reduced Genome Bacteria to Mammalian Hosts.</title>
        <authorList>
            <person name="McLean J.S."/>
            <person name="Bor B."/>
            <person name="Kerns K.A."/>
            <person name="Liu Q."/>
            <person name="To T.T."/>
            <person name="Solden L."/>
            <person name="Hendrickson E.L."/>
            <person name="Wrighton K."/>
            <person name="Shi W."/>
            <person name="He X."/>
        </authorList>
    </citation>
    <scope>NUCLEOTIDE SEQUENCE [LARGE SCALE GENOMIC DNA]</scope>
    <source>
        <strain evidence="10 11">TM7_G3_2_Rum_HOT_351B</strain>
    </source>
</reference>
<feature type="domain" description="Thymidylate kinase-like" evidence="9">
    <location>
        <begin position="5"/>
        <end position="202"/>
    </location>
</feature>
<dbReference type="GO" id="GO:0004798">
    <property type="term" value="F:dTMP kinase activity"/>
    <property type="evidence" value="ECO:0007669"/>
    <property type="project" value="UniProtKB-EC"/>
</dbReference>
<evidence type="ECO:0000259" key="9">
    <source>
        <dbReference type="Pfam" id="PF02223"/>
    </source>
</evidence>
<dbReference type="InterPro" id="IPR027417">
    <property type="entry name" value="P-loop_NTPase"/>
</dbReference>
<evidence type="ECO:0000256" key="2">
    <source>
        <dbReference type="ARBA" id="ARBA00022679"/>
    </source>
</evidence>
<gene>
    <name evidence="8 10" type="primary">tmk</name>
    <name evidence="10" type="ORF">G3RUM_00617</name>
</gene>
<dbReference type="NCBIfam" id="TIGR00041">
    <property type="entry name" value="DTMP_kinase"/>
    <property type="match status" value="1"/>
</dbReference>
<accession>A0ABY0FN58</accession>
<comment type="catalytic activity">
    <reaction evidence="7 8">
        <text>dTMP + ATP = dTDP + ADP</text>
        <dbReference type="Rhea" id="RHEA:13517"/>
        <dbReference type="ChEBI" id="CHEBI:30616"/>
        <dbReference type="ChEBI" id="CHEBI:58369"/>
        <dbReference type="ChEBI" id="CHEBI:63528"/>
        <dbReference type="ChEBI" id="CHEBI:456216"/>
        <dbReference type="EC" id="2.7.4.9"/>
    </reaction>
</comment>
<reference evidence="10 11" key="1">
    <citation type="journal article" date="2018" name="bioRxiv">
        <title>Evidence of independent acquisition and adaption of ultra-small bacteria to human hosts across the highly diverse yet reduced genomes of the phylum Saccharibacteria.</title>
        <authorList>
            <person name="McLean J.S."/>
            <person name="Bor B."/>
            <person name="To T.T."/>
            <person name="Liu Q."/>
            <person name="Kearns K.A."/>
            <person name="Solden L.M."/>
            <person name="Wrighton K.C."/>
            <person name="He X."/>
            <person name="Shi W."/>
        </authorList>
    </citation>
    <scope>NUCLEOTIDE SEQUENCE [LARGE SCALE GENOMIC DNA]</scope>
    <source>
        <strain evidence="10 11">TM7_G3_2_Rum_HOT_351B</strain>
    </source>
</reference>
<protein>
    <recommendedName>
        <fullName evidence="8">Thymidylate kinase</fullName>
        <ecNumber evidence="8">2.7.4.9</ecNumber>
    </recommendedName>
    <alternativeName>
        <fullName evidence="8">dTMP kinase</fullName>
    </alternativeName>
</protein>
<comment type="similarity">
    <text evidence="1 8">Belongs to the thymidylate kinase family.</text>
</comment>
<evidence type="ECO:0000313" key="10">
    <source>
        <dbReference type="EMBL" id="RYC74462.1"/>
    </source>
</evidence>
<evidence type="ECO:0000313" key="11">
    <source>
        <dbReference type="Proteomes" id="UP001191019"/>
    </source>
</evidence>
<dbReference type="SUPFAM" id="SSF52540">
    <property type="entry name" value="P-loop containing nucleoside triphosphate hydrolases"/>
    <property type="match status" value="1"/>
</dbReference>
<keyword evidence="11" id="KW-1185">Reference proteome</keyword>
<dbReference type="Gene3D" id="3.40.50.300">
    <property type="entry name" value="P-loop containing nucleotide triphosphate hydrolases"/>
    <property type="match status" value="1"/>
</dbReference>
<evidence type="ECO:0000256" key="4">
    <source>
        <dbReference type="ARBA" id="ARBA00022741"/>
    </source>
</evidence>
<keyword evidence="3 8" id="KW-0545">Nucleotide biosynthesis</keyword>
<evidence type="ECO:0000256" key="8">
    <source>
        <dbReference type="HAMAP-Rule" id="MF_00165"/>
    </source>
</evidence>
<dbReference type="EC" id="2.7.4.9" evidence="8"/>
<dbReference type="CDD" id="cd01672">
    <property type="entry name" value="TMPK"/>
    <property type="match status" value="1"/>
</dbReference>
<dbReference type="Pfam" id="PF02223">
    <property type="entry name" value="Thymidylate_kin"/>
    <property type="match status" value="1"/>
</dbReference>
<evidence type="ECO:0000256" key="3">
    <source>
        <dbReference type="ARBA" id="ARBA00022727"/>
    </source>
</evidence>
<evidence type="ECO:0000256" key="1">
    <source>
        <dbReference type="ARBA" id="ARBA00009776"/>
    </source>
</evidence>
<sequence length="208" mass="23808">MHIVIEGQDGTGKDTQARMVAEYFQRQGKEAVFYAESGTASQDEFVAEIAKLNYGSKQDIDHRTRVMLYLINRYEQWRKIAEPVLKRDGIVVTARSWLSTLIYEGYGAGVSRSLIIKVHKTIMPAKYFNPDKIAILTLNRDEQAKRLGIQTDKKWNRKNEIWKSQGDSFQQKINPAYLKVAKDFNIPTIDASGTIEEVFAKIKQTFGI</sequence>
<dbReference type="InterPro" id="IPR018094">
    <property type="entry name" value="Thymidylate_kinase"/>
</dbReference>
<dbReference type="HAMAP" id="MF_00165">
    <property type="entry name" value="Thymidylate_kinase"/>
    <property type="match status" value="1"/>
</dbReference>
<keyword evidence="4 8" id="KW-0547">Nucleotide-binding</keyword>
<keyword evidence="2 8" id="KW-0808">Transferase</keyword>
<dbReference type="EMBL" id="PRLM01000006">
    <property type="protein sequence ID" value="RYC74462.1"/>
    <property type="molecule type" value="Genomic_DNA"/>
</dbReference>
<dbReference type="Proteomes" id="UP001191019">
    <property type="component" value="Unassembled WGS sequence"/>
</dbReference>
<dbReference type="InterPro" id="IPR039430">
    <property type="entry name" value="Thymidylate_kin-like_dom"/>
</dbReference>
<comment type="caution">
    <text evidence="10">The sequence shown here is derived from an EMBL/GenBank/DDBJ whole genome shotgun (WGS) entry which is preliminary data.</text>
</comment>
<dbReference type="PANTHER" id="PTHR10344:SF4">
    <property type="entry name" value="UMP-CMP KINASE 2, MITOCHONDRIAL"/>
    <property type="match status" value="1"/>
</dbReference>